<name>A0A1G4H358_PLAVI</name>
<keyword evidence="5" id="KW-0464">Manganese</keyword>
<feature type="binding site" evidence="5">
    <location>
        <position position="236"/>
    </location>
    <ligand>
        <name>Mg(2+)</name>
        <dbReference type="ChEBI" id="CHEBI:18420"/>
        <label>1</label>
    </ligand>
</feature>
<keyword evidence="4 5" id="KW-0460">Magnesium</keyword>
<dbReference type="PROSITE" id="PS51435">
    <property type="entry name" value="AP_NUCLEASE_F1_4"/>
    <property type="match status" value="1"/>
</dbReference>
<feature type="binding site" evidence="5">
    <location>
        <position position="234"/>
    </location>
    <ligand>
        <name>Mg(2+)</name>
        <dbReference type="ChEBI" id="CHEBI:18420"/>
        <label>1</label>
    </ligand>
</feature>
<feature type="binding site" evidence="5">
    <location>
        <position position="10"/>
    </location>
    <ligand>
        <name>Mg(2+)</name>
        <dbReference type="ChEBI" id="CHEBI:18420"/>
        <label>1</label>
    </ligand>
</feature>
<dbReference type="VEuPathDB" id="PlasmoDB:PVP01_1318800"/>
<evidence type="ECO:0000313" key="9">
    <source>
        <dbReference type="EMBL" id="SCO69300.1"/>
    </source>
</evidence>
<dbReference type="GO" id="GO:0008311">
    <property type="term" value="F:double-stranded DNA 3'-5' DNA exonuclease activity"/>
    <property type="evidence" value="ECO:0007669"/>
    <property type="project" value="TreeGrafter"/>
</dbReference>
<dbReference type="Gene3D" id="3.60.10.10">
    <property type="entry name" value="Endonuclease/exonuclease/phosphatase"/>
    <property type="match status" value="2"/>
</dbReference>
<dbReference type="PANTHER" id="PTHR22748">
    <property type="entry name" value="AP ENDONUCLEASE"/>
    <property type="match status" value="1"/>
</dbReference>
<dbReference type="Pfam" id="PF03372">
    <property type="entry name" value="Exo_endo_phos"/>
    <property type="match status" value="1"/>
</dbReference>
<dbReference type="EMBL" id="LT615251">
    <property type="protein sequence ID" value="SCO69300.1"/>
    <property type="molecule type" value="Genomic_DNA"/>
</dbReference>
<dbReference type="InterPro" id="IPR036691">
    <property type="entry name" value="Endo/exonu/phosph_ase_sf"/>
</dbReference>
<dbReference type="GO" id="GO:0008081">
    <property type="term" value="F:phosphoric diester hydrolase activity"/>
    <property type="evidence" value="ECO:0007669"/>
    <property type="project" value="TreeGrafter"/>
</dbReference>
<protein>
    <submittedName>
        <fullName evidence="9">Exodeoxyribonuclease III, putative</fullName>
    </submittedName>
</protein>
<dbReference type="GO" id="GO:0003906">
    <property type="term" value="F:DNA-(apurinic or apyrimidinic site) endonuclease activity"/>
    <property type="evidence" value="ECO:0007669"/>
    <property type="project" value="TreeGrafter"/>
</dbReference>
<feature type="site" description="Transition state stabilizer" evidence="6">
    <location>
        <position position="236"/>
    </location>
</feature>
<dbReference type="InterPro" id="IPR004808">
    <property type="entry name" value="AP_endonuc_1"/>
</dbReference>
<feature type="region of interest" description="Disordered" evidence="7">
    <location>
        <begin position="362"/>
        <end position="409"/>
    </location>
</feature>
<evidence type="ECO:0000256" key="4">
    <source>
        <dbReference type="ARBA" id="ARBA00022842"/>
    </source>
</evidence>
<proteinExistence type="inferred from homology"/>
<reference evidence="9 10" key="1">
    <citation type="submission" date="2016-07" db="EMBL/GenBank/DDBJ databases">
        <authorList>
            <consortium name="Pathogen Informatics"/>
        </authorList>
    </citation>
    <scope>NUCLEOTIDE SEQUENCE [LARGE SCALE GENOMIC DNA]</scope>
</reference>
<organism evidence="9 10">
    <name type="scientific">Plasmodium vivax</name>
    <name type="common">malaria parasite P. vivax</name>
    <dbReference type="NCBI Taxonomy" id="5855"/>
    <lineage>
        <taxon>Eukaryota</taxon>
        <taxon>Sar</taxon>
        <taxon>Alveolata</taxon>
        <taxon>Apicomplexa</taxon>
        <taxon>Aconoidasida</taxon>
        <taxon>Haemosporida</taxon>
        <taxon>Plasmodiidae</taxon>
        <taxon>Plasmodium</taxon>
        <taxon>Plasmodium (Plasmodium)</taxon>
    </lineage>
</organism>
<dbReference type="AlphaFoldDB" id="A0A1G4H358"/>
<evidence type="ECO:0000256" key="5">
    <source>
        <dbReference type="PIRSR" id="PIRSR604808-2"/>
    </source>
</evidence>
<dbReference type="GO" id="GO:0006284">
    <property type="term" value="P:base-excision repair"/>
    <property type="evidence" value="ECO:0007669"/>
    <property type="project" value="TreeGrafter"/>
</dbReference>
<dbReference type="SUPFAM" id="SSF56219">
    <property type="entry name" value="DNase I-like"/>
    <property type="match status" value="1"/>
</dbReference>
<evidence type="ECO:0000256" key="2">
    <source>
        <dbReference type="ARBA" id="ARBA00022723"/>
    </source>
</evidence>
<dbReference type="VEuPathDB" id="PlasmoDB:PVW1_130025900"/>
<keyword evidence="2 5" id="KW-0479">Metal-binding</keyword>
<evidence type="ECO:0000256" key="1">
    <source>
        <dbReference type="ARBA" id="ARBA00007092"/>
    </source>
</evidence>
<comment type="similarity">
    <text evidence="1">Belongs to the DNA repair enzymes AP/ExoA family.</text>
</comment>
<dbReference type="GO" id="GO:0005634">
    <property type="term" value="C:nucleus"/>
    <property type="evidence" value="ECO:0007669"/>
    <property type="project" value="TreeGrafter"/>
</dbReference>
<evidence type="ECO:0000256" key="6">
    <source>
        <dbReference type="PIRSR" id="PIRSR604808-3"/>
    </source>
</evidence>
<evidence type="ECO:0000313" key="10">
    <source>
        <dbReference type="Proteomes" id="UP000196402"/>
    </source>
</evidence>
<dbReference type="PANTHER" id="PTHR22748:SF6">
    <property type="entry name" value="DNA-(APURINIC OR APYRIMIDINIC SITE) ENDONUCLEASE"/>
    <property type="match status" value="1"/>
</dbReference>
<feature type="binding site" evidence="5">
    <location>
        <position position="44"/>
    </location>
    <ligand>
        <name>Mg(2+)</name>
        <dbReference type="ChEBI" id="CHEBI:18420"/>
        <label>1</label>
    </ligand>
</feature>
<comment type="cofactor">
    <cofactor evidence="5">
        <name>Mg(2+)</name>
        <dbReference type="ChEBI" id="CHEBI:18420"/>
    </cofactor>
    <cofactor evidence="5">
        <name>Mn(2+)</name>
        <dbReference type="ChEBI" id="CHEBI:29035"/>
    </cofactor>
    <text evidence="5">Probably binds two magnesium or manganese ions per subunit.</text>
</comment>
<dbReference type="Proteomes" id="UP000196402">
    <property type="component" value="Chromosome 13"/>
</dbReference>
<dbReference type="VEuPathDB" id="PlasmoDB:PVPAM_130034400"/>
<feature type="compositionally biased region" description="Basic and acidic residues" evidence="7">
    <location>
        <begin position="371"/>
        <end position="409"/>
    </location>
</feature>
<feature type="domain" description="Endonuclease/exonuclease/phosphatase" evidence="8">
    <location>
        <begin position="7"/>
        <end position="247"/>
    </location>
</feature>
<accession>A0A1G4H358</accession>
<keyword evidence="3" id="KW-0378">Hydrolase</keyword>
<feature type="site" description="Important for catalytic activity" evidence="6">
    <location>
        <position position="570"/>
    </location>
</feature>
<gene>
    <name evidence="9" type="ORF">PVT01_130024300</name>
</gene>
<evidence type="ECO:0000259" key="8">
    <source>
        <dbReference type="Pfam" id="PF03372"/>
    </source>
</evidence>
<dbReference type="eggNOG" id="KOG1294">
    <property type="taxonomic scope" value="Eukaryota"/>
</dbReference>
<evidence type="ECO:0000256" key="3">
    <source>
        <dbReference type="ARBA" id="ARBA00022801"/>
    </source>
</evidence>
<dbReference type="VEuPathDB" id="PlasmoDB:PVX_085010"/>
<dbReference type="InterPro" id="IPR005135">
    <property type="entry name" value="Endo/exonuclease/phosphatase"/>
</dbReference>
<evidence type="ECO:0000256" key="7">
    <source>
        <dbReference type="SAM" id="MobiDB-lite"/>
    </source>
</evidence>
<dbReference type="GO" id="GO:0046872">
    <property type="term" value="F:metal ion binding"/>
    <property type="evidence" value="ECO:0007669"/>
    <property type="project" value="UniProtKB-KW"/>
</dbReference>
<sequence>MESLQIASWNVNGWKKSCELIKHREVTVAQFLSKLHIDILCLQETKTNDSIIENDFRLLDAYSDEYETYWTCCKKRGGEKIQKGYSGLATYVGHKAKVICCCSDPFRNFFFSADGFSEGDLLVSRRFPRDNSSVSFYAPGVSGGGSFYNGGEGGGAPRQIGPPGAPHRRATDLFNEGRVLITIHQQFVLVNVYAPYSGCNYNRLDYKMRFLHAVRCKLLELRITTGLPIILVGDLNISFRNRDVHYLNNVVNLEELQKRMNKVSIREELKQRISRQIPLIIQTLSNRDNFLINKQKAENGESFRLYLKFNGEVKRVGASFTSMEEIFFFFSLDPVFVEDKYAGVYPNDFFFSLRAPGGGSGGLGSGVGGNEGRESEGIVHSGEDHSGSEHSGEDHSGSEHSGEDHRDHRDHRDVYHSFAKENERVCSHLMQKENAPMEDYLLRRGEENVKHNLKSATHGECRRLLCRYSFQSCAEGRYNVKRANTLYLKHLNDILISLGTFLSKEDLLNLANAVGHSSSPECCTNFVKNLICEDRMVDTFSFFYPSLNGKFTCWDTYKQHRISNEGSRIDYIFVDYVLYARLIRGHPHLYASPVVLTDELRGWLRGEAVSGKSNEVVATDGGATSPRLPYLWVNSPENNCNYANYFNRLKKKTGRVPTEEGESSGNEDDVYHFQFKLPSYIGFIYTSPRLSDHIAVNCTFMTKAKSGEEKEKRKKRDIPICFSEEATIPLRSFCSSAEQYTSLLPLYLIETPLFSKYAFKCLHPVHARGGTCPSVARAQPHKKTSKITQYFSIKRGKR</sequence>